<accession>A0A060VIP2</accession>
<dbReference type="InterPro" id="IPR038713">
    <property type="entry name" value="Terminase_Gp1_N_sf"/>
</dbReference>
<evidence type="ECO:0000256" key="2">
    <source>
        <dbReference type="ARBA" id="ARBA00023219"/>
    </source>
</evidence>
<dbReference type="AlphaFoldDB" id="A0A060VIP2"/>
<dbReference type="PANTHER" id="PTHR41328">
    <property type="entry name" value="TERMINASE SMALL SUBUNIT-RELATED"/>
    <property type="match status" value="1"/>
</dbReference>
<gene>
    <name evidence="3" type="ORF">NCTC9617_05729</name>
</gene>
<dbReference type="InterPro" id="IPR052404">
    <property type="entry name" value="SPP1-like_terminase"/>
</dbReference>
<sequence>MAKPDWGELQQRFLSDHAATGVSPKDWCEAQGLNYATARRYIKKPTAQTAQKPAQKKLRTAQKEKCAEELVDDDGLTNQQRLFVAEYLKDNNATQAAIRAGYSKKTANEQGARLLAKVSIAQAIAQQQKASIVRTLGSADEVLEQMWRLATFDANQLSQYRRGSCRYCWGFGHQYQWRDAVEYEEKRLEALERKRREPVDVGGYGYSHTSAPNPECPRCNGDGVGQPFFADTRKLAPDAALAYSGVKLGKNGVEITAISRERMFEAVMKRLGLADSEFAQRLQLIEIERRQLEVEKLRKELAADPEDDEPTPVAININVVDARVREEDGDSTDA</sequence>
<reference evidence="3 4" key="1">
    <citation type="submission" date="2018-06" db="EMBL/GenBank/DDBJ databases">
        <authorList>
            <consortium name="Pathogen Informatics"/>
            <person name="Doyle S."/>
        </authorList>
    </citation>
    <scope>NUCLEOTIDE SEQUENCE [LARGE SCALE GENOMIC DNA]</scope>
    <source>
        <strain evidence="3 4">NCTC9617</strain>
    </source>
</reference>
<dbReference type="EMBL" id="UGNC01000005">
    <property type="protein sequence ID" value="STW49107.1"/>
    <property type="molecule type" value="Genomic_DNA"/>
</dbReference>
<keyword evidence="1" id="KW-1188">Viral release from host cell</keyword>
<evidence type="ECO:0000313" key="3">
    <source>
        <dbReference type="EMBL" id="STW49107.1"/>
    </source>
</evidence>
<proteinExistence type="predicted"/>
<dbReference type="Pfam" id="PF03592">
    <property type="entry name" value="Terminase_2"/>
    <property type="match status" value="1"/>
</dbReference>
<dbReference type="Gene3D" id="1.10.10.1400">
    <property type="entry name" value="Terminase, small subunit, N-terminal DNA-binding domain, HTH motif"/>
    <property type="match status" value="1"/>
</dbReference>
<evidence type="ECO:0000313" key="4">
    <source>
        <dbReference type="Proteomes" id="UP000255167"/>
    </source>
</evidence>
<evidence type="ECO:0000256" key="1">
    <source>
        <dbReference type="ARBA" id="ARBA00022612"/>
    </source>
</evidence>
<dbReference type="PANTHER" id="PTHR41328:SF2">
    <property type="entry name" value="TERMINASE SMALL SUBUNIT"/>
    <property type="match status" value="1"/>
</dbReference>
<dbReference type="InterPro" id="IPR005335">
    <property type="entry name" value="Terminase_ssu"/>
</dbReference>
<keyword evidence="2" id="KW-0231">Viral genome packaging</keyword>
<organism evidence="3 4">
    <name type="scientific">Klebsiella pneumoniae</name>
    <dbReference type="NCBI Taxonomy" id="573"/>
    <lineage>
        <taxon>Bacteria</taxon>
        <taxon>Pseudomonadati</taxon>
        <taxon>Pseudomonadota</taxon>
        <taxon>Gammaproteobacteria</taxon>
        <taxon>Enterobacterales</taxon>
        <taxon>Enterobacteriaceae</taxon>
        <taxon>Klebsiella/Raoultella group</taxon>
        <taxon>Klebsiella</taxon>
        <taxon>Klebsiella pneumoniae complex</taxon>
    </lineage>
</organism>
<protein>
    <submittedName>
        <fullName evidence="3">Terminase small subunit</fullName>
    </submittedName>
</protein>
<dbReference type="Proteomes" id="UP000255167">
    <property type="component" value="Unassembled WGS sequence"/>
</dbReference>
<name>A0A060VIP2_KLEPN</name>
<dbReference type="GO" id="GO:0051276">
    <property type="term" value="P:chromosome organization"/>
    <property type="evidence" value="ECO:0007669"/>
    <property type="project" value="InterPro"/>
</dbReference>